<evidence type="ECO:0000313" key="1">
    <source>
        <dbReference type="EMBL" id="PZV76752.1"/>
    </source>
</evidence>
<gene>
    <name evidence="1" type="ORF">CLV31_12334</name>
</gene>
<sequence length="73" mass="8665">MENSLKLELIEKLLKVSEEQILLEVKSVLDQTFLDSKIPDNHYNVLLERRERAIKGESKHYSWKEIKAELLNK</sequence>
<keyword evidence="2" id="KW-1185">Reference proteome</keyword>
<comment type="caution">
    <text evidence="1">The sequence shown here is derived from an EMBL/GenBank/DDBJ whole genome shotgun (WGS) entry which is preliminary data.</text>
</comment>
<dbReference type="EMBL" id="QKTX01000023">
    <property type="protein sequence ID" value="PZV76752.1"/>
    <property type="molecule type" value="Genomic_DNA"/>
</dbReference>
<proteinExistence type="predicted"/>
<dbReference type="Proteomes" id="UP000248917">
    <property type="component" value="Unassembled WGS sequence"/>
</dbReference>
<protein>
    <submittedName>
        <fullName evidence="1">Uncharacterized protein</fullName>
    </submittedName>
</protein>
<accession>A0A326RRW9</accession>
<dbReference type="RefSeq" id="WP_111394944.1">
    <property type="nucleotide sequence ID" value="NZ_QKTX01000023.1"/>
</dbReference>
<reference evidence="1 2" key="1">
    <citation type="submission" date="2018-06" db="EMBL/GenBank/DDBJ databases">
        <title>Genomic Encyclopedia of Archaeal and Bacterial Type Strains, Phase II (KMG-II): from individual species to whole genera.</title>
        <authorList>
            <person name="Goeker M."/>
        </authorList>
    </citation>
    <scope>NUCLEOTIDE SEQUENCE [LARGE SCALE GENOMIC DNA]</scope>
    <source>
        <strain evidence="1 2">T4</strain>
    </source>
</reference>
<dbReference type="AlphaFoldDB" id="A0A326RRW9"/>
<name>A0A326RRW9_9BACT</name>
<evidence type="ECO:0000313" key="2">
    <source>
        <dbReference type="Proteomes" id="UP000248917"/>
    </source>
</evidence>
<dbReference type="OrthoDB" id="827658at2"/>
<organism evidence="1 2">
    <name type="scientific">Algoriphagus aquaeductus</name>
    <dbReference type="NCBI Taxonomy" id="475299"/>
    <lineage>
        <taxon>Bacteria</taxon>
        <taxon>Pseudomonadati</taxon>
        <taxon>Bacteroidota</taxon>
        <taxon>Cytophagia</taxon>
        <taxon>Cytophagales</taxon>
        <taxon>Cyclobacteriaceae</taxon>
        <taxon>Algoriphagus</taxon>
    </lineage>
</organism>